<keyword evidence="5" id="KW-0418">Kinase</keyword>
<dbReference type="PANTHER" id="PTHR43711:SF1">
    <property type="entry name" value="HISTIDINE KINASE 1"/>
    <property type="match status" value="1"/>
</dbReference>
<keyword evidence="4" id="KW-0808">Transferase</keyword>
<dbReference type="InterPro" id="IPR004358">
    <property type="entry name" value="Sig_transdc_His_kin-like_C"/>
</dbReference>
<dbReference type="Gene3D" id="3.30.565.10">
    <property type="entry name" value="Histidine kinase-like ATPase, C-terminal domain"/>
    <property type="match status" value="1"/>
</dbReference>
<feature type="domain" description="Histidine kinase" evidence="7">
    <location>
        <begin position="182"/>
        <end position="422"/>
    </location>
</feature>
<evidence type="ECO:0000256" key="3">
    <source>
        <dbReference type="ARBA" id="ARBA00022553"/>
    </source>
</evidence>
<dbReference type="SMART" id="SM00387">
    <property type="entry name" value="HATPase_c"/>
    <property type="match status" value="1"/>
</dbReference>
<name>A0ABQ1Z495_9BACT</name>
<dbReference type="Pfam" id="PF00512">
    <property type="entry name" value="HisKA"/>
    <property type="match status" value="1"/>
</dbReference>
<dbReference type="Gene3D" id="1.10.287.130">
    <property type="match status" value="1"/>
</dbReference>
<dbReference type="PRINTS" id="PR00344">
    <property type="entry name" value="BCTRLSENSOR"/>
</dbReference>
<organism evidence="8 9">
    <name type="scientific">Dyadobacter endophyticus</name>
    <dbReference type="NCBI Taxonomy" id="1749036"/>
    <lineage>
        <taxon>Bacteria</taxon>
        <taxon>Pseudomonadati</taxon>
        <taxon>Bacteroidota</taxon>
        <taxon>Cytophagia</taxon>
        <taxon>Cytophagales</taxon>
        <taxon>Spirosomataceae</taxon>
        <taxon>Dyadobacter</taxon>
    </lineage>
</organism>
<dbReference type="InterPro" id="IPR003594">
    <property type="entry name" value="HATPase_dom"/>
</dbReference>
<evidence type="ECO:0000256" key="6">
    <source>
        <dbReference type="ARBA" id="ARBA00023012"/>
    </source>
</evidence>
<dbReference type="InterPro" id="IPR050736">
    <property type="entry name" value="Sensor_HK_Regulatory"/>
</dbReference>
<dbReference type="RefSeq" id="WP_188937571.1">
    <property type="nucleotide sequence ID" value="NZ_BMIA01000004.1"/>
</dbReference>
<dbReference type="SUPFAM" id="SSF55874">
    <property type="entry name" value="ATPase domain of HSP90 chaperone/DNA topoisomerase II/histidine kinase"/>
    <property type="match status" value="1"/>
</dbReference>
<dbReference type="CDD" id="cd00075">
    <property type="entry name" value="HATPase"/>
    <property type="match status" value="1"/>
</dbReference>
<evidence type="ECO:0000256" key="5">
    <source>
        <dbReference type="ARBA" id="ARBA00022777"/>
    </source>
</evidence>
<keyword evidence="6" id="KW-0902">Two-component regulatory system</keyword>
<protein>
    <recommendedName>
        <fullName evidence="2">histidine kinase</fullName>
        <ecNumber evidence="2">2.7.13.3</ecNumber>
    </recommendedName>
</protein>
<dbReference type="Pfam" id="PF02518">
    <property type="entry name" value="HATPase_c"/>
    <property type="match status" value="1"/>
</dbReference>
<dbReference type="PROSITE" id="PS50109">
    <property type="entry name" value="HIS_KIN"/>
    <property type="match status" value="1"/>
</dbReference>
<proteinExistence type="predicted"/>
<evidence type="ECO:0000313" key="9">
    <source>
        <dbReference type="Proteomes" id="UP000600214"/>
    </source>
</evidence>
<gene>
    <name evidence="8" type="ORF">GCM10007423_50060</name>
</gene>
<dbReference type="InterPro" id="IPR003661">
    <property type="entry name" value="HisK_dim/P_dom"/>
</dbReference>
<evidence type="ECO:0000313" key="8">
    <source>
        <dbReference type="EMBL" id="GGH48676.1"/>
    </source>
</evidence>
<evidence type="ECO:0000256" key="4">
    <source>
        <dbReference type="ARBA" id="ARBA00022679"/>
    </source>
</evidence>
<accession>A0ABQ1Z495</accession>
<dbReference type="EC" id="2.7.13.3" evidence="2"/>
<dbReference type="EMBL" id="BMIA01000004">
    <property type="protein sequence ID" value="GGH48676.1"/>
    <property type="molecule type" value="Genomic_DNA"/>
</dbReference>
<comment type="caution">
    <text evidence="8">The sequence shown here is derived from an EMBL/GenBank/DDBJ whole genome shotgun (WGS) entry which is preliminary data.</text>
</comment>
<dbReference type="InterPro" id="IPR005467">
    <property type="entry name" value="His_kinase_dom"/>
</dbReference>
<reference evidence="9" key="1">
    <citation type="journal article" date="2019" name="Int. J. Syst. Evol. Microbiol.">
        <title>The Global Catalogue of Microorganisms (GCM) 10K type strain sequencing project: providing services to taxonomists for standard genome sequencing and annotation.</title>
        <authorList>
            <consortium name="The Broad Institute Genomics Platform"/>
            <consortium name="The Broad Institute Genome Sequencing Center for Infectious Disease"/>
            <person name="Wu L."/>
            <person name="Ma J."/>
        </authorList>
    </citation>
    <scope>NUCLEOTIDE SEQUENCE [LARGE SCALE GENOMIC DNA]</scope>
    <source>
        <strain evidence="9">CGMCC 1.15288</strain>
    </source>
</reference>
<dbReference type="PANTHER" id="PTHR43711">
    <property type="entry name" value="TWO-COMPONENT HISTIDINE KINASE"/>
    <property type="match status" value="1"/>
</dbReference>
<evidence type="ECO:0000259" key="7">
    <source>
        <dbReference type="PROSITE" id="PS50109"/>
    </source>
</evidence>
<dbReference type="Proteomes" id="UP000600214">
    <property type="component" value="Unassembled WGS sequence"/>
</dbReference>
<evidence type="ECO:0000256" key="1">
    <source>
        <dbReference type="ARBA" id="ARBA00000085"/>
    </source>
</evidence>
<evidence type="ECO:0000256" key="2">
    <source>
        <dbReference type="ARBA" id="ARBA00012438"/>
    </source>
</evidence>
<sequence>MISYNDSDGSSVGHLTLFLAERQHDLLDNWRTACGNDFSLKGAESLSREQFINQVPAMLNVLGQRLNGEADREDFRLLTAGHGLHRWQKGYDLSDLSAEMHHLNRLLLGELRAFWKLNPSTNASLAFSYEHLAEFSNEINTGSITQYADLQRQAALNRAEALQKTLAELNEIGKQRSDLLRNSFHDLRGSFTALQGAASLLEMVNNSDQERKELLEILRRNLVNCRTLVTQLMDLARLEAGQEVLQIKCIDAAQMLTDLVSRYQPLANDRGLILNCEGPASLLVECDPIHLQRIVQNLVLNALKHTESGWVSVGWTLGNDNCWTISVQDSGPGLPNAIQNDFFAQTDDSSLHPMENVNMTADDSCHQEMLLTPSPQTAFSHKGEGIGLSIVKGLCELLRAGLSIESRRGEGTTFRIKLATYWQN</sequence>
<comment type="catalytic activity">
    <reaction evidence="1">
        <text>ATP + protein L-histidine = ADP + protein N-phospho-L-histidine.</text>
        <dbReference type="EC" id="2.7.13.3"/>
    </reaction>
</comment>
<dbReference type="SUPFAM" id="SSF47384">
    <property type="entry name" value="Homodimeric domain of signal transducing histidine kinase"/>
    <property type="match status" value="1"/>
</dbReference>
<keyword evidence="3" id="KW-0597">Phosphoprotein</keyword>
<dbReference type="InterPro" id="IPR036097">
    <property type="entry name" value="HisK_dim/P_sf"/>
</dbReference>
<dbReference type="CDD" id="cd00082">
    <property type="entry name" value="HisKA"/>
    <property type="match status" value="1"/>
</dbReference>
<keyword evidence="9" id="KW-1185">Reference proteome</keyword>
<dbReference type="InterPro" id="IPR036890">
    <property type="entry name" value="HATPase_C_sf"/>
</dbReference>
<dbReference type="SMART" id="SM00388">
    <property type="entry name" value="HisKA"/>
    <property type="match status" value="1"/>
</dbReference>